<dbReference type="EMBL" id="SHKW01000001">
    <property type="protein sequence ID" value="RZU42349.1"/>
    <property type="molecule type" value="Genomic_DNA"/>
</dbReference>
<dbReference type="Pfam" id="PF01494">
    <property type="entry name" value="FAD_binding_3"/>
    <property type="match status" value="1"/>
</dbReference>
<dbReference type="Gene3D" id="3.50.50.60">
    <property type="entry name" value="FAD/NAD(P)-binding domain"/>
    <property type="match status" value="2"/>
</dbReference>
<evidence type="ECO:0000259" key="6">
    <source>
        <dbReference type="Pfam" id="PF01494"/>
    </source>
</evidence>
<evidence type="ECO:0000256" key="4">
    <source>
        <dbReference type="ARBA" id="ARBA00022827"/>
    </source>
</evidence>
<comment type="caution">
    <text evidence="8">The sequence shown here is derived from an EMBL/GenBank/DDBJ whole genome shotgun (WGS) entry which is preliminary data.</text>
</comment>
<feature type="domain" description="FAD-binding" evidence="6">
    <location>
        <begin position="12"/>
        <end position="41"/>
    </location>
</feature>
<dbReference type="AlphaFoldDB" id="A0A4Q7YYW8"/>
<feature type="domain" description="Glucose-methanol-choline oxidoreductase C-terminal" evidence="7">
    <location>
        <begin position="377"/>
        <end position="501"/>
    </location>
</feature>
<dbReference type="PANTHER" id="PTHR42784:SF1">
    <property type="entry name" value="PYRANOSE 2-OXIDASE"/>
    <property type="match status" value="1"/>
</dbReference>
<dbReference type="GO" id="GO:0071949">
    <property type="term" value="F:FAD binding"/>
    <property type="evidence" value="ECO:0007669"/>
    <property type="project" value="InterPro"/>
</dbReference>
<dbReference type="Proteomes" id="UP000292958">
    <property type="component" value="Unassembled WGS sequence"/>
</dbReference>
<evidence type="ECO:0000256" key="5">
    <source>
        <dbReference type="ARBA" id="ARBA00023002"/>
    </source>
</evidence>
<dbReference type="GO" id="GO:0016614">
    <property type="term" value="F:oxidoreductase activity, acting on CH-OH group of donors"/>
    <property type="evidence" value="ECO:0007669"/>
    <property type="project" value="InterPro"/>
</dbReference>
<dbReference type="OrthoDB" id="9798604at2"/>
<keyword evidence="5" id="KW-0560">Oxidoreductase</keyword>
<evidence type="ECO:0000259" key="7">
    <source>
        <dbReference type="Pfam" id="PF05199"/>
    </source>
</evidence>
<accession>A0A4Q7YYW8</accession>
<evidence type="ECO:0000313" key="8">
    <source>
        <dbReference type="EMBL" id="RZU42349.1"/>
    </source>
</evidence>
<evidence type="ECO:0000256" key="1">
    <source>
        <dbReference type="ARBA" id="ARBA00001974"/>
    </source>
</evidence>
<gene>
    <name evidence="8" type="ORF">BDD14_3914</name>
</gene>
<keyword evidence="4" id="KW-0274">FAD</keyword>
<dbReference type="InterPro" id="IPR036188">
    <property type="entry name" value="FAD/NAD-bd_sf"/>
</dbReference>
<comment type="similarity">
    <text evidence="2">Belongs to the GMC oxidoreductase family.</text>
</comment>
<sequence length="511" mass="56891">MQGLPESTMQPADVCIVGAGAAGIVLAVELVRQGKRVLMLEGGGPGIEDASQEPYRSEITGLPHNGVHIGRFRAKGGTTTRWGGQILELDDADFTAREWVPGSGWPFPKQELAPYYARAIALEGLARATLSDEAVWRELNLQSPFFTELEPFFSRWCPEPDFSRLHRNLLENSSQVDLWLHANAIALVREGPKILGVKTRTLSGIETIFRADRFVFALGGIESCRFFLQPEEAEKPWNRSGLLGRHFQDHIIAPAATLEPLNAATFHNIFDNIFHRGFKYQPKLRLSPSVQAQQRTLNVAAMILYKGDTEAIAGQLKITARKLLGGKWRQASSSELFALLRHSPLLARQIYRYSVKHRAYVAPRSRIELGVHTEQDPLSRSSITLSETRDSLGMLRTRLDWHVSNNEIDSIRAFVKVAQRSLSSIARVVPDPDLDSYDRFRLKCGDNYHHMGGMRVSSSPSDGVVDLNLRLHGMENGYVCSAAVYPNSGFSNPTHTLLALAVRLADHLSPI</sequence>
<dbReference type="PANTHER" id="PTHR42784">
    <property type="entry name" value="PYRANOSE 2-OXIDASE"/>
    <property type="match status" value="1"/>
</dbReference>
<evidence type="ECO:0000313" key="9">
    <source>
        <dbReference type="Proteomes" id="UP000292958"/>
    </source>
</evidence>
<dbReference type="InterPro" id="IPR007867">
    <property type="entry name" value="GMC_OxRtase_C"/>
</dbReference>
<comment type="cofactor">
    <cofactor evidence="1">
        <name>FAD</name>
        <dbReference type="ChEBI" id="CHEBI:57692"/>
    </cofactor>
</comment>
<organism evidence="8 9">
    <name type="scientific">Edaphobacter modestus</name>
    <dbReference type="NCBI Taxonomy" id="388466"/>
    <lineage>
        <taxon>Bacteria</taxon>
        <taxon>Pseudomonadati</taxon>
        <taxon>Acidobacteriota</taxon>
        <taxon>Terriglobia</taxon>
        <taxon>Terriglobales</taxon>
        <taxon>Acidobacteriaceae</taxon>
        <taxon>Edaphobacter</taxon>
    </lineage>
</organism>
<name>A0A4Q7YYW8_9BACT</name>
<keyword evidence="9" id="KW-1185">Reference proteome</keyword>
<dbReference type="SUPFAM" id="SSF51905">
    <property type="entry name" value="FAD/NAD(P)-binding domain"/>
    <property type="match status" value="1"/>
</dbReference>
<dbReference type="InterPro" id="IPR051473">
    <property type="entry name" value="P2Ox-like"/>
</dbReference>
<dbReference type="Pfam" id="PF05199">
    <property type="entry name" value="GMC_oxred_C"/>
    <property type="match status" value="1"/>
</dbReference>
<dbReference type="InterPro" id="IPR002938">
    <property type="entry name" value="FAD-bd"/>
</dbReference>
<evidence type="ECO:0000256" key="3">
    <source>
        <dbReference type="ARBA" id="ARBA00022630"/>
    </source>
</evidence>
<keyword evidence="3" id="KW-0285">Flavoprotein</keyword>
<evidence type="ECO:0000256" key="2">
    <source>
        <dbReference type="ARBA" id="ARBA00010790"/>
    </source>
</evidence>
<protein>
    <submittedName>
        <fullName evidence="8">Choline dehydrogenase-like flavoprotein</fullName>
    </submittedName>
</protein>
<proteinExistence type="inferred from homology"/>
<reference evidence="8 9" key="1">
    <citation type="submission" date="2019-02" db="EMBL/GenBank/DDBJ databases">
        <title>Genomic Encyclopedia of Archaeal and Bacterial Type Strains, Phase II (KMG-II): from individual species to whole genera.</title>
        <authorList>
            <person name="Goeker M."/>
        </authorList>
    </citation>
    <scope>NUCLEOTIDE SEQUENCE [LARGE SCALE GENOMIC DNA]</scope>
    <source>
        <strain evidence="8 9">DSM 18101</strain>
    </source>
</reference>